<dbReference type="GO" id="GO:0006538">
    <property type="term" value="P:L-glutamate catabolic process"/>
    <property type="evidence" value="ECO:0007669"/>
    <property type="project" value="TreeGrafter"/>
</dbReference>
<feature type="site" description="Important for catalysis" evidence="7">
    <location>
        <position position="145"/>
    </location>
</feature>
<dbReference type="SMART" id="SM00839">
    <property type="entry name" value="ELFV_dehydrog"/>
    <property type="match status" value="1"/>
</dbReference>
<dbReference type="InterPro" id="IPR033524">
    <property type="entry name" value="Glu/Leu/Phe/Val_DH_AS"/>
</dbReference>
<evidence type="ECO:0000256" key="6">
    <source>
        <dbReference type="PIRSR" id="PIRSR000185-2"/>
    </source>
</evidence>
<keyword evidence="3 4" id="KW-0560">Oxidoreductase</keyword>
<dbReference type="PATRIC" id="fig|1685125.3.peg.372"/>
<dbReference type="Pfam" id="PF02812">
    <property type="entry name" value="ELFV_dehydrog_N"/>
    <property type="match status" value="1"/>
</dbReference>
<dbReference type="PRINTS" id="PR00082">
    <property type="entry name" value="GLFDHDRGNASE"/>
</dbReference>
<dbReference type="PANTHER" id="PTHR11606">
    <property type="entry name" value="GLUTAMATE DEHYDROGENASE"/>
    <property type="match status" value="1"/>
</dbReference>
<evidence type="ECO:0000256" key="8">
    <source>
        <dbReference type="RuleBase" id="RU004417"/>
    </source>
</evidence>
<dbReference type="InterPro" id="IPR046346">
    <property type="entry name" value="Aminoacid_DH-like_N_sf"/>
</dbReference>
<organism evidence="10 11">
    <name type="scientific">miscellaneous Crenarchaeota group-1 archaeon SG8-32-3</name>
    <dbReference type="NCBI Taxonomy" id="1685125"/>
    <lineage>
        <taxon>Archaea</taxon>
        <taxon>Candidatus Bathyarchaeota</taxon>
        <taxon>MCG-1</taxon>
    </lineage>
</organism>
<dbReference type="Gene3D" id="3.40.50.720">
    <property type="entry name" value="NAD(P)-binding Rossmann-like Domain"/>
    <property type="match status" value="1"/>
</dbReference>
<dbReference type="InterPro" id="IPR014362">
    <property type="entry name" value="Glu_DH"/>
</dbReference>
<proteinExistence type="inferred from homology"/>
<feature type="domain" description="Glutamate/phenylalanine/leucine/valine/L-tryptophan dehydrogenase C-terminal" evidence="9">
    <location>
        <begin position="182"/>
        <end position="412"/>
    </location>
</feature>
<feature type="binding site" evidence="6">
    <location>
        <position position="93"/>
    </location>
    <ligand>
        <name>substrate</name>
    </ligand>
</feature>
<dbReference type="InterPro" id="IPR006097">
    <property type="entry name" value="Glu/Leu/Phe/Val/Trp_DH_dimer"/>
</dbReference>
<accession>A0A0M0BUZ6</accession>
<feature type="active site" description="Proton donor" evidence="5">
    <location>
        <position position="105"/>
    </location>
</feature>
<dbReference type="Pfam" id="PF00208">
    <property type="entry name" value="ELFV_dehydrog"/>
    <property type="match status" value="1"/>
</dbReference>
<feature type="binding site" evidence="6">
    <location>
        <position position="348"/>
    </location>
    <ligand>
        <name>substrate</name>
    </ligand>
</feature>
<keyword evidence="6" id="KW-0520">NAD</keyword>
<sequence length="415" mass="45316">MTHHTALTVAQEQLKLAVEKLELDPGIHEILKKPKRSLIVSVTIKMDNCTMGVFDGVRVQHWDVKGPFKGGIRYHPDLTIDDVTALAMWMTWKCAIADLPYGGAKGGICCNPKEMSNSELERLTRRYVSLIFDYIGPHRDIPAPDVYTNEQTMAWIMDTYSQLKGYSVPESVTGKPVEVGGSEGRVCATSLGLAFCVREAAKILKLKLKNATVAVQGYGNVGYNAASIMHSLGCKVVAVSDSSGGICCPDGITPSAVYAHKKKKGSVVNHKNCVNITNEELLQTKCDILIPAALQNQITKDNADKINARIVAEGANGPTTPEADKVLYEKGTCLIPDIIANSGGVTVSYFEWVQNLTREHWALKQVNEKLESKITKAFYDVQKLSKQEESDMRTAALMLGVGRVAHAIATLGLWP</sequence>
<evidence type="ECO:0000256" key="2">
    <source>
        <dbReference type="ARBA" id="ARBA00011643"/>
    </source>
</evidence>
<feature type="binding site" evidence="6">
    <location>
        <position position="220"/>
    </location>
    <ligand>
        <name>NAD(+)</name>
        <dbReference type="ChEBI" id="CHEBI:57540"/>
    </ligand>
</feature>
<dbReference type="Proteomes" id="UP000054016">
    <property type="component" value="Unassembled WGS sequence"/>
</dbReference>
<dbReference type="Gene3D" id="3.40.50.10860">
    <property type="entry name" value="Leucine Dehydrogenase, chain A, domain 1"/>
    <property type="match status" value="1"/>
</dbReference>
<evidence type="ECO:0000256" key="7">
    <source>
        <dbReference type="PIRSR" id="PIRSR000185-3"/>
    </source>
</evidence>
<evidence type="ECO:0000256" key="1">
    <source>
        <dbReference type="ARBA" id="ARBA00006382"/>
    </source>
</evidence>
<dbReference type="PIRSF" id="PIRSF000185">
    <property type="entry name" value="Glu_DH"/>
    <property type="match status" value="1"/>
</dbReference>
<name>A0A0M0BUZ6_9ARCH</name>
<reference evidence="11" key="1">
    <citation type="submission" date="2015-06" db="EMBL/GenBank/DDBJ databases">
        <title>New insights into the roles of widespread benthic archaea in carbon and nitrogen cycling.</title>
        <authorList>
            <person name="Lazar C.S."/>
            <person name="Baker B.J."/>
            <person name="Seitz K.W."/>
            <person name="Hyde A.S."/>
            <person name="Dick G.J."/>
            <person name="Hinrichs K.-U."/>
            <person name="Teske A.P."/>
        </authorList>
    </citation>
    <scope>NUCLEOTIDE SEQUENCE [LARGE SCALE GENOMIC DNA]</scope>
</reference>
<keyword evidence="6" id="KW-0547">Nucleotide-binding</keyword>
<evidence type="ECO:0000313" key="11">
    <source>
        <dbReference type="Proteomes" id="UP000054016"/>
    </source>
</evidence>
<dbReference type="EMBL" id="LFWV01000016">
    <property type="protein sequence ID" value="KON31986.1"/>
    <property type="molecule type" value="Genomic_DNA"/>
</dbReference>
<evidence type="ECO:0000259" key="9">
    <source>
        <dbReference type="SMART" id="SM00839"/>
    </source>
</evidence>
<dbReference type="PROSITE" id="PS00074">
    <property type="entry name" value="GLFV_DEHYDROGENASE"/>
    <property type="match status" value="1"/>
</dbReference>
<dbReference type="AlphaFoldDB" id="A0A0M0BUZ6"/>
<dbReference type="GO" id="GO:0000166">
    <property type="term" value="F:nucleotide binding"/>
    <property type="evidence" value="ECO:0007669"/>
    <property type="project" value="UniProtKB-KW"/>
</dbReference>
<gene>
    <name evidence="10" type="ORF">AC478_01650</name>
</gene>
<dbReference type="InterPro" id="IPR006095">
    <property type="entry name" value="Glu/Leu/Phe/Val/Trp_DH"/>
</dbReference>
<dbReference type="InterPro" id="IPR033922">
    <property type="entry name" value="NAD_bind_Glu_DH"/>
</dbReference>
<evidence type="ECO:0000313" key="10">
    <source>
        <dbReference type="EMBL" id="KON31986.1"/>
    </source>
</evidence>
<dbReference type="InterPro" id="IPR036291">
    <property type="entry name" value="NAD(P)-bd_dom_sf"/>
</dbReference>
<dbReference type="CDD" id="cd01076">
    <property type="entry name" value="NAD_bind_1_Glu_DH"/>
    <property type="match status" value="1"/>
</dbReference>
<dbReference type="InterPro" id="IPR006096">
    <property type="entry name" value="Glu/Leu/Phe/Val/Trp_DH_C"/>
</dbReference>
<evidence type="ECO:0000256" key="5">
    <source>
        <dbReference type="PIRSR" id="PIRSR000185-1"/>
    </source>
</evidence>
<evidence type="ECO:0000256" key="3">
    <source>
        <dbReference type="ARBA" id="ARBA00023002"/>
    </source>
</evidence>
<dbReference type="PANTHER" id="PTHR11606:SF13">
    <property type="entry name" value="GLUTAMATE DEHYDROGENASE 1, MITOCHONDRIAL"/>
    <property type="match status" value="1"/>
</dbReference>
<dbReference type="GO" id="GO:0004352">
    <property type="term" value="F:glutamate dehydrogenase (NAD+) activity"/>
    <property type="evidence" value="ECO:0007669"/>
    <property type="project" value="TreeGrafter"/>
</dbReference>
<feature type="binding site" evidence="6">
    <location>
        <position position="189"/>
    </location>
    <ligand>
        <name>NAD(+)</name>
        <dbReference type="ChEBI" id="CHEBI:57540"/>
    </ligand>
</feature>
<comment type="subunit">
    <text evidence="2">Homohexamer.</text>
</comment>
<protein>
    <recommendedName>
        <fullName evidence="4">Glutamate dehydrogenase</fullName>
    </recommendedName>
</protein>
<comment type="caution">
    <text evidence="10">The sequence shown here is derived from an EMBL/GenBank/DDBJ whole genome shotgun (WGS) entry which is preliminary data.</text>
</comment>
<evidence type="ECO:0000256" key="4">
    <source>
        <dbReference type="PIRNR" id="PIRNR000185"/>
    </source>
</evidence>
<dbReference type="SUPFAM" id="SSF51735">
    <property type="entry name" value="NAD(P)-binding Rossmann-fold domains"/>
    <property type="match status" value="1"/>
</dbReference>
<feature type="binding site" evidence="6">
    <location>
        <position position="69"/>
    </location>
    <ligand>
        <name>substrate</name>
    </ligand>
</feature>
<dbReference type="SUPFAM" id="SSF53223">
    <property type="entry name" value="Aminoacid dehydrogenase-like, N-terminal domain"/>
    <property type="match status" value="1"/>
</dbReference>
<dbReference type="FunFam" id="3.40.50.10860:FF:000003">
    <property type="entry name" value="Glutamate dehydrogenase"/>
    <property type="match status" value="1"/>
</dbReference>
<comment type="similarity">
    <text evidence="1 4 8">Belongs to the Glu/Leu/Phe/Val dehydrogenases family.</text>
</comment>